<dbReference type="InterPro" id="IPR013249">
    <property type="entry name" value="RNA_pol_sigma70_r4_t2"/>
</dbReference>
<dbReference type="InterPro" id="IPR014284">
    <property type="entry name" value="RNA_pol_sigma-70_dom"/>
</dbReference>
<dbReference type="EMBL" id="AP025739">
    <property type="protein sequence ID" value="BDI33064.1"/>
    <property type="molecule type" value="Genomic_DNA"/>
</dbReference>
<evidence type="ECO:0000313" key="6">
    <source>
        <dbReference type="Proteomes" id="UP000287394"/>
    </source>
</evidence>
<evidence type="ECO:0000313" key="5">
    <source>
        <dbReference type="EMBL" id="BDI33064.1"/>
    </source>
</evidence>
<dbReference type="InterPro" id="IPR013325">
    <property type="entry name" value="RNA_pol_sigma_r2"/>
</dbReference>
<evidence type="ECO:0000256" key="2">
    <source>
        <dbReference type="ARBA" id="ARBA00023015"/>
    </source>
</evidence>
<gene>
    <name evidence="5" type="ORF">CCAX7_51150</name>
</gene>
<dbReference type="KEGG" id="ccot:CCAX7_51150"/>
<keyword evidence="3" id="KW-0731">Sigma factor</keyword>
<keyword evidence="6" id="KW-1185">Reference proteome</keyword>
<proteinExistence type="inferred from homology"/>
<dbReference type="OrthoDB" id="8684701at2"/>
<dbReference type="InterPro" id="IPR039425">
    <property type="entry name" value="RNA_pol_sigma-70-like"/>
</dbReference>
<dbReference type="GO" id="GO:0016987">
    <property type="term" value="F:sigma factor activity"/>
    <property type="evidence" value="ECO:0007669"/>
    <property type="project" value="UniProtKB-KW"/>
</dbReference>
<comment type="similarity">
    <text evidence="1">Belongs to the sigma-70 factor family. ECF subfamily.</text>
</comment>
<protein>
    <submittedName>
        <fullName evidence="5">RNA polymerase sigma factor RpoE</fullName>
    </submittedName>
</protein>
<dbReference type="AlphaFoldDB" id="A0A402CPA7"/>
<dbReference type="SUPFAM" id="SSF88659">
    <property type="entry name" value="Sigma3 and sigma4 domains of RNA polymerase sigma factors"/>
    <property type="match status" value="1"/>
</dbReference>
<dbReference type="Gene3D" id="1.10.10.10">
    <property type="entry name" value="Winged helix-like DNA-binding domain superfamily/Winged helix DNA-binding domain"/>
    <property type="match status" value="1"/>
</dbReference>
<dbReference type="NCBIfam" id="TIGR02937">
    <property type="entry name" value="sigma70-ECF"/>
    <property type="match status" value="1"/>
</dbReference>
<dbReference type="InterPro" id="IPR036388">
    <property type="entry name" value="WH-like_DNA-bd_sf"/>
</dbReference>
<dbReference type="Gene3D" id="1.10.1740.10">
    <property type="match status" value="1"/>
</dbReference>
<evidence type="ECO:0000256" key="1">
    <source>
        <dbReference type="ARBA" id="ARBA00010641"/>
    </source>
</evidence>
<dbReference type="Pfam" id="PF08281">
    <property type="entry name" value="Sigma70_r4_2"/>
    <property type="match status" value="1"/>
</dbReference>
<dbReference type="RefSeq" id="WP_119319266.1">
    <property type="nucleotide sequence ID" value="NZ_AP025739.1"/>
</dbReference>
<name>A0A402CPA7_9BACT</name>
<dbReference type="CDD" id="cd06171">
    <property type="entry name" value="Sigma70_r4"/>
    <property type="match status" value="1"/>
</dbReference>
<dbReference type="PANTHER" id="PTHR43133">
    <property type="entry name" value="RNA POLYMERASE ECF-TYPE SIGMA FACTO"/>
    <property type="match status" value="1"/>
</dbReference>
<dbReference type="InterPro" id="IPR007627">
    <property type="entry name" value="RNA_pol_sigma70_r2"/>
</dbReference>
<evidence type="ECO:0000256" key="3">
    <source>
        <dbReference type="ARBA" id="ARBA00023082"/>
    </source>
</evidence>
<dbReference type="Pfam" id="PF04542">
    <property type="entry name" value="Sigma70_r2"/>
    <property type="match status" value="1"/>
</dbReference>
<dbReference type="GO" id="GO:0006352">
    <property type="term" value="P:DNA-templated transcription initiation"/>
    <property type="evidence" value="ECO:0007669"/>
    <property type="project" value="InterPro"/>
</dbReference>
<keyword evidence="2" id="KW-0805">Transcription regulation</keyword>
<reference evidence="5 6" key="1">
    <citation type="journal article" date="2019" name="Int. J. Syst. Evol. Microbiol.">
        <title>Capsulimonas corticalis gen. nov., sp. nov., an aerobic capsulated bacterium, of a novel bacterial order, Capsulimonadales ord. nov., of the class Armatimonadia of the phylum Armatimonadetes.</title>
        <authorList>
            <person name="Li J."/>
            <person name="Kudo C."/>
            <person name="Tonouchi A."/>
        </authorList>
    </citation>
    <scope>NUCLEOTIDE SEQUENCE [LARGE SCALE GENOMIC DNA]</scope>
    <source>
        <strain evidence="5 6">AX-7</strain>
    </source>
</reference>
<keyword evidence="4" id="KW-0804">Transcription</keyword>
<accession>A0A402CPA7</accession>
<evidence type="ECO:0000256" key="4">
    <source>
        <dbReference type="ARBA" id="ARBA00023163"/>
    </source>
</evidence>
<dbReference type="PANTHER" id="PTHR43133:SF51">
    <property type="entry name" value="RNA POLYMERASE SIGMA FACTOR"/>
    <property type="match status" value="1"/>
</dbReference>
<dbReference type="GO" id="GO:0003677">
    <property type="term" value="F:DNA binding"/>
    <property type="evidence" value="ECO:0007669"/>
    <property type="project" value="InterPro"/>
</dbReference>
<dbReference type="Proteomes" id="UP000287394">
    <property type="component" value="Chromosome"/>
</dbReference>
<sequence length="225" mass="25793">MAQAPRARWKTKADGAAQQTAAQEDELRSATEALETKRAQNELVHDFDALVERYNKPLFNVIYQWIGDYDEAADLTQETFVSAYKARGQFRGDAHVYTWLYRIAHNHCKNRFKQRDRVRQAEGPSLDAGVSVDGGDDMIAETREIADWSFSPARVLEQKELRALVQRAVDSLASEYKVVLVLREMEGMSYNEIAEVTGLTMEAVKTRLNRARGMVRQRVEPYYKI</sequence>
<dbReference type="SUPFAM" id="SSF88946">
    <property type="entry name" value="Sigma2 domain of RNA polymerase sigma factors"/>
    <property type="match status" value="1"/>
</dbReference>
<dbReference type="InterPro" id="IPR013324">
    <property type="entry name" value="RNA_pol_sigma_r3/r4-like"/>
</dbReference>
<organism evidence="5 6">
    <name type="scientific">Capsulimonas corticalis</name>
    <dbReference type="NCBI Taxonomy" id="2219043"/>
    <lineage>
        <taxon>Bacteria</taxon>
        <taxon>Bacillati</taxon>
        <taxon>Armatimonadota</taxon>
        <taxon>Armatimonadia</taxon>
        <taxon>Capsulimonadales</taxon>
        <taxon>Capsulimonadaceae</taxon>
        <taxon>Capsulimonas</taxon>
    </lineage>
</organism>